<dbReference type="PANTHER" id="PTHR13966:SF5">
    <property type="entry name" value="ENDONUCLEASE G, MITOCHONDRIAL"/>
    <property type="match status" value="1"/>
</dbReference>
<dbReference type="AlphaFoldDB" id="F9WEE2"/>
<dbReference type="GO" id="GO:0005634">
    <property type="term" value="C:nucleus"/>
    <property type="evidence" value="ECO:0007669"/>
    <property type="project" value="TreeGrafter"/>
</dbReference>
<dbReference type="PANTHER" id="PTHR13966">
    <property type="entry name" value="ENDONUCLEASE RELATED"/>
    <property type="match status" value="1"/>
</dbReference>
<evidence type="ECO:0000259" key="5">
    <source>
        <dbReference type="SMART" id="SM00892"/>
    </source>
</evidence>
<evidence type="ECO:0000256" key="1">
    <source>
        <dbReference type="ARBA" id="ARBA00010052"/>
    </source>
</evidence>
<dbReference type="GO" id="GO:0005743">
    <property type="term" value="C:mitochondrial inner membrane"/>
    <property type="evidence" value="ECO:0007669"/>
    <property type="project" value="TreeGrafter"/>
</dbReference>
<keyword evidence="3" id="KW-0479">Metal-binding</keyword>
<dbReference type="GO" id="GO:0000014">
    <property type="term" value="F:single-stranded DNA endodeoxyribonuclease activity"/>
    <property type="evidence" value="ECO:0007669"/>
    <property type="project" value="TreeGrafter"/>
</dbReference>
<evidence type="ECO:0000313" key="6">
    <source>
        <dbReference type="EMBL" id="CCD15649.1"/>
    </source>
</evidence>
<dbReference type="GO" id="GO:0003676">
    <property type="term" value="F:nucleic acid binding"/>
    <property type="evidence" value="ECO:0007669"/>
    <property type="project" value="InterPro"/>
</dbReference>
<feature type="binding site" evidence="3">
    <location>
        <position position="108"/>
    </location>
    <ligand>
        <name>Mg(2+)</name>
        <dbReference type="ChEBI" id="CHEBI:18420"/>
        <note>catalytic</note>
    </ligand>
</feature>
<feature type="domain" description="ENPP1-3/EXOG-like endonuclease/phosphodiesterase" evidence="4">
    <location>
        <begin position="2"/>
        <end position="263"/>
    </location>
</feature>
<proteinExistence type="inferred from homology"/>
<accession>F9WEE2</accession>
<dbReference type="Proteomes" id="UP000000702">
    <property type="component" value="Unassembled WGS sequence"/>
</dbReference>
<keyword evidence="7" id="KW-1185">Reference proteome</keyword>
<dbReference type="GO" id="GO:0004521">
    <property type="term" value="F:RNA endonuclease activity"/>
    <property type="evidence" value="ECO:0007669"/>
    <property type="project" value="TreeGrafter"/>
</dbReference>
<dbReference type="EMBL" id="CAEQ01001999">
    <property type="protein sequence ID" value="CCD15649.1"/>
    <property type="molecule type" value="Genomic_DNA"/>
</dbReference>
<dbReference type="InterPro" id="IPR044925">
    <property type="entry name" value="His-Me_finger_sf"/>
</dbReference>
<comment type="caution">
    <text evidence="6">The sequence shown here is derived from an EMBL/GenBank/DDBJ whole genome shotgun (WGS) entry which is preliminary data.</text>
</comment>
<dbReference type="Gene3D" id="3.40.570.10">
    <property type="entry name" value="Extracellular Endonuclease, subunit A"/>
    <property type="match status" value="1"/>
</dbReference>
<dbReference type="Pfam" id="PF01223">
    <property type="entry name" value="Endonuclease_NS"/>
    <property type="match status" value="1"/>
</dbReference>
<reference evidence="7" key="1">
    <citation type="submission" date="2011-07" db="EMBL/GenBank/DDBJ databases">
        <title>Divergent evolution of antigenic variation in African trypanosomes.</title>
        <authorList>
            <person name="Jackson A.P."/>
            <person name="Berry A."/>
            <person name="Allison H.C."/>
            <person name="Burton P."/>
            <person name="Anderson J."/>
            <person name="Aslett M."/>
            <person name="Brown R."/>
            <person name="Corton N."/>
            <person name="Harris D."/>
            <person name="Hauser H."/>
            <person name="Gamble J."/>
            <person name="Gilderthorp R."/>
            <person name="McQuillan J."/>
            <person name="Quail M.A."/>
            <person name="Sanders M."/>
            <person name="Van Tonder A."/>
            <person name="Ginger M.L."/>
            <person name="Donelson J.E."/>
            <person name="Field M.C."/>
            <person name="Barry J.D."/>
            <person name="Berriman M."/>
            <person name="Hertz-Fowler C."/>
        </authorList>
    </citation>
    <scope>NUCLEOTIDE SEQUENCE [LARGE SCALE GENOMIC DNA]</scope>
    <source>
        <strain evidence="7">IL3000</strain>
    </source>
</reference>
<feature type="domain" description="DNA/RNA non-specific endonuclease/pyrophosphatase/phosphodiesterase" evidence="5">
    <location>
        <begin position="2"/>
        <end position="263"/>
    </location>
</feature>
<name>F9WEE2_TRYCI</name>
<evidence type="ECO:0000256" key="3">
    <source>
        <dbReference type="PIRSR" id="PIRSR640255-2"/>
    </source>
</evidence>
<feature type="active site" description="Proton acceptor" evidence="2">
    <location>
        <position position="76"/>
    </location>
</feature>
<dbReference type="SUPFAM" id="SSF54060">
    <property type="entry name" value="His-Me finger endonucleases"/>
    <property type="match status" value="1"/>
</dbReference>
<dbReference type="GO" id="GO:0046872">
    <property type="term" value="F:metal ion binding"/>
    <property type="evidence" value="ECO:0007669"/>
    <property type="project" value="UniProtKB-KW"/>
</dbReference>
<reference evidence="6 7" key="2">
    <citation type="journal article" date="2012" name="Proc. Natl. Acad. Sci. U.S.A.">
        <title>Antigenic diversity is generated by distinct evolutionary mechanisms in African trypanosome species.</title>
        <authorList>
            <person name="Jackson A.P."/>
            <person name="Berry A."/>
            <person name="Aslett M."/>
            <person name="Allison H.C."/>
            <person name="Burton P."/>
            <person name="Vavrova-Anderson J."/>
            <person name="Brown R."/>
            <person name="Browne H."/>
            <person name="Corton N."/>
            <person name="Hauser H."/>
            <person name="Gamble J."/>
            <person name="Gilderthorp R."/>
            <person name="Marcello L."/>
            <person name="McQuillan J."/>
            <person name="Otto T.D."/>
            <person name="Quail M.A."/>
            <person name="Sanders M.J."/>
            <person name="van Tonder A."/>
            <person name="Ginger M.L."/>
            <person name="Field M.C."/>
            <person name="Barry J.D."/>
            <person name="Hertz-Fowler C."/>
            <person name="Berriman M."/>
        </authorList>
    </citation>
    <scope>NUCLEOTIDE SEQUENCE [LARGE SCALE GENOMIC DNA]</scope>
    <source>
        <strain evidence="6 7">IL3000</strain>
    </source>
</reference>
<comment type="similarity">
    <text evidence="1">Belongs to the DNA/RNA non-specific endonuclease family.</text>
</comment>
<dbReference type="InterPro" id="IPR020821">
    <property type="entry name" value="ENPP1-3/EXOG-like_nuc-like"/>
</dbReference>
<sequence length="361" mass="40834">MGFAASLNYERRIPNWVLEHLPGIGPEGGDVSEATRDGMKFFADKTVPALFRVLPNDYIGLDDKGEACTRGLSRGHLAAAQFHKRTTEELAETFNMNANTVPQDMTMNAVDWMRLESLTKKLRRHYENGLWIVTGPVFHPRFVDGDARAWRWAEWPQRPAALKPAEYATLNGDEVRHQGSAGEMRKRHKVVCYEVVGRHNVAVPTHLFKVVLGERADGSHEVAAFLMPNEPITVEKPLVTYQVPVAHVEWLTGLEFFRQALNNDVSRQRTLQGIDNLPNICKRLTCEARVGGMFQVYRDVARLRAAGSLSELQKVYNAFLTEQQNRCDGTANKVVTLNEVVAHEYRERMKELVGRREDGIG</sequence>
<organism evidence="6 7">
    <name type="scientific">Trypanosoma congolense (strain IL3000)</name>
    <dbReference type="NCBI Taxonomy" id="1068625"/>
    <lineage>
        <taxon>Eukaryota</taxon>
        <taxon>Discoba</taxon>
        <taxon>Euglenozoa</taxon>
        <taxon>Kinetoplastea</taxon>
        <taxon>Metakinetoplastina</taxon>
        <taxon>Trypanosomatida</taxon>
        <taxon>Trypanosomatidae</taxon>
        <taxon>Trypanosoma</taxon>
        <taxon>Nannomonas</taxon>
    </lineage>
</organism>
<dbReference type="SMART" id="SM00892">
    <property type="entry name" value="Endonuclease_NS"/>
    <property type="match status" value="1"/>
</dbReference>
<evidence type="ECO:0000259" key="4">
    <source>
        <dbReference type="SMART" id="SM00477"/>
    </source>
</evidence>
<dbReference type="InterPro" id="IPR001604">
    <property type="entry name" value="Endo_G_ENPP1-like_dom"/>
</dbReference>
<dbReference type="InterPro" id="IPR044929">
    <property type="entry name" value="DNA/RNA_non-sp_Endonuclease_sf"/>
</dbReference>
<dbReference type="InterPro" id="IPR040255">
    <property type="entry name" value="Non-specific_endonuclease"/>
</dbReference>
<evidence type="ECO:0000313" key="7">
    <source>
        <dbReference type="Proteomes" id="UP000000702"/>
    </source>
</evidence>
<gene>
    <name evidence="6" type="ORF">TCIL3000_0_06670</name>
</gene>
<protein>
    <submittedName>
        <fullName evidence="6">WGS project CAEQ00000000 data, annotated contig 255</fullName>
    </submittedName>
</protein>
<dbReference type="OMA" id="VMEVVDY"/>
<dbReference type="SMART" id="SM00477">
    <property type="entry name" value="NUC"/>
    <property type="match status" value="1"/>
</dbReference>
<evidence type="ECO:0000256" key="2">
    <source>
        <dbReference type="PIRSR" id="PIRSR640255-1"/>
    </source>
</evidence>
<dbReference type="VEuPathDB" id="TriTrypDB:TcIL3000_0_06670"/>